<keyword evidence="2" id="KW-1133">Transmembrane helix</keyword>
<keyword evidence="2" id="KW-0472">Membrane</keyword>
<proteinExistence type="predicted"/>
<feature type="compositionally biased region" description="Polar residues" evidence="1">
    <location>
        <begin position="119"/>
        <end position="129"/>
    </location>
</feature>
<evidence type="ECO:0000313" key="4">
    <source>
        <dbReference type="Proteomes" id="UP000747542"/>
    </source>
</evidence>
<evidence type="ECO:0000256" key="1">
    <source>
        <dbReference type="SAM" id="MobiDB-lite"/>
    </source>
</evidence>
<dbReference type="Proteomes" id="UP000747542">
    <property type="component" value="Unassembled WGS sequence"/>
</dbReference>
<feature type="region of interest" description="Disordered" evidence="1">
    <location>
        <begin position="1"/>
        <end position="23"/>
    </location>
</feature>
<dbReference type="AlphaFoldDB" id="A0A8J5TJF4"/>
<reference evidence="3" key="1">
    <citation type="journal article" date="2021" name="Sci. Adv.">
        <title>The American lobster genome reveals insights on longevity, neural, and immune adaptations.</title>
        <authorList>
            <person name="Polinski J.M."/>
            <person name="Zimin A.V."/>
            <person name="Clark K.F."/>
            <person name="Kohn A.B."/>
            <person name="Sadowski N."/>
            <person name="Timp W."/>
            <person name="Ptitsyn A."/>
            <person name="Khanna P."/>
            <person name="Romanova D.Y."/>
            <person name="Williams P."/>
            <person name="Greenwood S.J."/>
            <person name="Moroz L.L."/>
            <person name="Walt D.R."/>
            <person name="Bodnar A.G."/>
        </authorList>
    </citation>
    <scope>NUCLEOTIDE SEQUENCE</scope>
    <source>
        <strain evidence="3">GMGI-L3</strain>
    </source>
</reference>
<name>A0A8J5TJF4_HOMAM</name>
<feature type="compositionally biased region" description="Low complexity" evidence="1">
    <location>
        <begin position="107"/>
        <end position="118"/>
    </location>
</feature>
<organism evidence="3 4">
    <name type="scientific">Homarus americanus</name>
    <name type="common">American lobster</name>
    <dbReference type="NCBI Taxonomy" id="6706"/>
    <lineage>
        <taxon>Eukaryota</taxon>
        <taxon>Metazoa</taxon>
        <taxon>Ecdysozoa</taxon>
        <taxon>Arthropoda</taxon>
        <taxon>Crustacea</taxon>
        <taxon>Multicrustacea</taxon>
        <taxon>Malacostraca</taxon>
        <taxon>Eumalacostraca</taxon>
        <taxon>Eucarida</taxon>
        <taxon>Decapoda</taxon>
        <taxon>Pleocyemata</taxon>
        <taxon>Astacidea</taxon>
        <taxon>Nephropoidea</taxon>
        <taxon>Nephropidae</taxon>
        <taxon>Homarus</taxon>
    </lineage>
</organism>
<feature type="compositionally biased region" description="Polar residues" evidence="1">
    <location>
        <begin position="1"/>
        <end position="13"/>
    </location>
</feature>
<sequence>MNSTPDTSSSWSTLPPPGDVTKSLGEQERLTQMSHMLDVTVWMMIFCIFIFFFIIIVAVLCMQWLERRSKKKKQKEQAKNFTAELRSSRRPPAAAAAGVSRGGGGSSSPYSASYSNPALHTSASSLSRY</sequence>
<comment type="caution">
    <text evidence="3">The sequence shown here is derived from an EMBL/GenBank/DDBJ whole genome shotgun (WGS) entry which is preliminary data.</text>
</comment>
<feature type="region of interest" description="Disordered" evidence="1">
    <location>
        <begin position="68"/>
        <end position="129"/>
    </location>
</feature>
<evidence type="ECO:0000256" key="2">
    <source>
        <dbReference type="SAM" id="Phobius"/>
    </source>
</evidence>
<protein>
    <submittedName>
        <fullName evidence="3">Uncharacterized protein</fullName>
    </submittedName>
</protein>
<keyword evidence="4" id="KW-1185">Reference proteome</keyword>
<accession>A0A8J5TJF4</accession>
<gene>
    <name evidence="3" type="ORF">Hamer_G025045</name>
</gene>
<evidence type="ECO:0000313" key="3">
    <source>
        <dbReference type="EMBL" id="KAG7175680.1"/>
    </source>
</evidence>
<feature type="transmembrane region" description="Helical" evidence="2">
    <location>
        <begin position="41"/>
        <end position="65"/>
    </location>
</feature>
<keyword evidence="2" id="KW-0812">Transmembrane</keyword>
<feature type="compositionally biased region" description="Low complexity" evidence="1">
    <location>
        <begin position="90"/>
        <end position="99"/>
    </location>
</feature>
<dbReference type="EMBL" id="JAHLQT010004833">
    <property type="protein sequence ID" value="KAG7175680.1"/>
    <property type="molecule type" value="Genomic_DNA"/>
</dbReference>